<name>A0ABW4N5I7_9CAUL</name>
<evidence type="ECO:0000256" key="13">
    <source>
        <dbReference type="ARBA" id="ARBA00023136"/>
    </source>
</evidence>
<feature type="transmembrane region" description="Helical" evidence="16">
    <location>
        <begin position="277"/>
        <end position="296"/>
    </location>
</feature>
<comment type="similarity">
    <text evidence="2 14">Belongs to the heme-copper respiratory oxidase family.</text>
</comment>
<evidence type="ECO:0000256" key="7">
    <source>
        <dbReference type="ARBA" id="ARBA00022692"/>
    </source>
</evidence>
<evidence type="ECO:0000256" key="5">
    <source>
        <dbReference type="ARBA" id="ARBA00022617"/>
    </source>
</evidence>
<feature type="transmembrane region" description="Helical" evidence="16">
    <location>
        <begin position="442"/>
        <end position="464"/>
    </location>
</feature>
<keyword evidence="9 14" id="KW-0249">Electron transport</keyword>
<gene>
    <name evidence="18" type="ORF">ACFSC0_13975</name>
</gene>
<feature type="compositionally biased region" description="Basic and acidic residues" evidence="15">
    <location>
        <begin position="10"/>
        <end position="22"/>
    </location>
</feature>
<keyword evidence="7 14" id="KW-0812">Transmembrane</keyword>
<dbReference type="InterPro" id="IPR000883">
    <property type="entry name" value="Cyt_C_Oxase_1"/>
</dbReference>
<feature type="transmembrane region" description="Helical" evidence="16">
    <location>
        <begin position="333"/>
        <end position="359"/>
    </location>
</feature>
<feature type="transmembrane region" description="Helical" evidence="16">
    <location>
        <begin position="597"/>
        <end position="614"/>
    </location>
</feature>
<comment type="caution">
    <text evidence="18">The sequence shown here is derived from an EMBL/GenBank/DDBJ whole genome shotgun (WGS) entry which is preliminary data.</text>
</comment>
<dbReference type="Proteomes" id="UP001597237">
    <property type="component" value="Unassembled WGS sequence"/>
</dbReference>
<feature type="transmembrane region" description="Helical" evidence="16">
    <location>
        <begin position="707"/>
        <end position="726"/>
    </location>
</feature>
<sequence length="845" mass="92145">MSSETGFDPKLFDRFPTKEPRPKGELEELERVWCAPRGWELFTVVNNNYVGVFYVGAAFLFFVLAGVLALLIRAQLALPLNGILPQETYNQVFTMHGTVMMFLFAVPAVEALGVMLLPQMLAARDLPFPRLSAYAFWAYLVGGLCFFASIFFGLAPDGGWFMYPPLTSKTYSPGINADFWLLGIGFIEISAIAGAVEIVVGVLKTRAPGMTLDKLPIFGWAMLVFAAMIIIGFPAVILGTLLLELERALNWPFFDATRGGDPVLWQHLFWFFGHPEVYIIFLPAAGLMSMIVPAVAQTPLVGYRLVVLALLATGFISFGVWSHHMFATGMPPISVSFFSAASMAVSVPAGVQVFSWIATLGAGKVRWSTPALFAVGSIITFTMGGLTGVMVALVPFDWQAHDTYFIVAHLHYVLIGGMVFPLFAAFYYWTPMMSRRPLSERVGKWVFGLTFVGMHVAFLPMHLTGLMGMPRRVYTYLPGRNWELTNLISTVGAFMIGLGVLLFIIDLIRNFRFAAEDNAGNIYGGGTLEWLPTGLYSTRSIPVVRSRYPVWDDPRLSEDVAAGRYFLPGSATGVRETIITSPLRAEPQYLQRMPGPSAWHVLAAVFTAGFFLLLTVQAYWPGVVSGVLAVACVLRWVWETDRPMRDEMVDIGAGIRVPTYVTGPMSHGWWAMMVLLVVAGMIFLMACFSYVFLWSRRPDLWIAPPEQVWLAVVVGGYAATGLVAWLGARTASRPVSGVFWAPALIGLAALALLGTIAADIGSWWAAGLRPDATGQGATVFAILSWQGVMAAVAALMPGYLIARAVAGLLSPLRTSSVDLCALYLGYLALQGGVGALLVRLFPGSG</sequence>
<feature type="transmembrane region" description="Helical" evidence="16">
    <location>
        <begin position="484"/>
        <end position="505"/>
    </location>
</feature>
<keyword evidence="6 14" id="KW-0679">Respiratory chain</keyword>
<dbReference type="PRINTS" id="PR01165">
    <property type="entry name" value="CYCOXIDASEI"/>
</dbReference>
<evidence type="ECO:0000256" key="3">
    <source>
        <dbReference type="ARBA" id="ARBA00022448"/>
    </source>
</evidence>
<evidence type="ECO:0000256" key="10">
    <source>
        <dbReference type="ARBA" id="ARBA00022989"/>
    </source>
</evidence>
<dbReference type="SUPFAM" id="SSF81442">
    <property type="entry name" value="Cytochrome c oxidase subunit I-like"/>
    <property type="match status" value="1"/>
</dbReference>
<dbReference type="PROSITE" id="PS00077">
    <property type="entry name" value="COX1_CUB"/>
    <property type="match status" value="1"/>
</dbReference>
<evidence type="ECO:0000313" key="18">
    <source>
        <dbReference type="EMBL" id="MFD1784510.1"/>
    </source>
</evidence>
<dbReference type="Gene3D" id="1.20.210.10">
    <property type="entry name" value="Cytochrome c oxidase-like, subunit I domain"/>
    <property type="match status" value="1"/>
</dbReference>
<feature type="transmembrane region" description="Helical" evidence="16">
    <location>
        <begin position="303"/>
        <end position="321"/>
    </location>
</feature>
<dbReference type="InterPro" id="IPR023615">
    <property type="entry name" value="Cyt_c_Oxase_su1_BS"/>
</dbReference>
<keyword evidence="11" id="KW-0408">Iron</keyword>
<keyword evidence="19" id="KW-1185">Reference proteome</keyword>
<proteinExistence type="inferred from homology"/>
<dbReference type="Pfam" id="PF00115">
    <property type="entry name" value="COX1"/>
    <property type="match status" value="1"/>
</dbReference>
<feature type="transmembrane region" description="Helical" evidence="16">
    <location>
        <begin position="92"/>
        <end position="116"/>
    </location>
</feature>
<dbReference type="InterPro" id="IPR036927">
    <property type="entry name" value="Cyt_c_oxase-like_su1_sf"/>
</dbReference>
<feature type="transmembrane region" description="Helical" evidence="16">
    <location>
        <begin position="669"/>
        <end position="695"/>
    </location>
</feature>
<keyword evidence="10 16" id="KW-1133">Transmembrane helix</keyword>
<evidence type="ECO:0000256" key="4">
    <source>
        <dbReference type="ARBA" id="ARBA00022475"/>
    </source>
</evidence>
<evidence type="ECO:0000256" key="8">
    <source>
        <dbReference type="ARBA" id="ARBA00022723"/>
    </source>
</evidence>
<protein>
    <submittedName>
        <fullName evidence="18">Cbb3-type cytochrome c oxidase subunit I</fullName>
    </submittedName>
</protein>
<feature type="transmembrane region" description="Helical" evidence="16">
    <location>
        <begin position="406"/>
        <end position="430"/>
    </location>
</feature>
<feature type="transmembrane region" description="Helical" evidence="16">
    <location>
        <begin position="821"/>
        <end position="841"/>
    </location>
</feature>
<feature type="transmembrane region" description="Helical" evidence="16">
    <location>
        <begin position="738"/>
        <end position="765"/>
    </location>
</feature>
<feature type="region of interest" description="Disordered" evidence="15">
    <location>
        <begin position="1"/>
        <end position="22"/>
    </location>
</feature>
<feature type="transmembrane region" description="Helical" evidence="16">
    <location>
        <begin position="215"/>
        <end position="243"/>
    </location>
</feature>
<dbReference type="EMBL" id="JBHUEY010000001">
    <property type="protein sequence ID" value="MFD1784510.1"/>
    <property type="molecule type" value="Genomic_DNA"/>
</dbReference>
<feature type="transmembrane region" description="Helical" evidence="16">
    <location>
        <begin position="136"/>
        <end position="155"/>
    </location>
</feature>
<keyword evidence="8" id="KW-0479">Metal-binding</keyword>
<evidence type="ECO:0000313" key="19">
    <source>
        <dbReference type="Proteomes" id="UP001597237"/>
    </source>
</evidence>
<evidence type="ECO:0000256" key="14">
    <source>
        <dbReference type="RuleBase" id="RU000370"/>
    </source>
</evidence>
<dbReference type="PROSITE" id="PS50855">
    <property type="entry name" value="COX1"/>
    <property type="match status" value="1"/>
</dbReference>
<keyword evidence="4" id="KW-1003">Cell membrane</keyword>
<evidence type="ECO:0000259" key="17">
    <source>
        <dbReference type="PROSITE" id="PS50855"/>
    </source>
</evidence>
<feature type="transmembrane region" description="Helical" evidence="16">
    <location>
        <begin position="49"/>
        <end position="72"/>
    </location>
</feature>
<evidence type="ECO:0000256" key="12">
    <source>
        <dbReference type="ARBA" id="ARBA00023008"/>
    </source>
</evidence>
<feature type="domain" description="Cytochrome oxidase subunit I profile" evidence="17">
    <location>
        <begin position="39"/>
        <end position="557"/>
    </location>
</feature>
<dbReference type="RefSeq" id="WP_377283543.1">
    <property type="nucleotide sequence ID" value="NZ_JBHRSI010000009.1"/>
</dbReference>
<dbReference type="PANTHER" id="PTHR10422">
    <property type="entry name" value="CYTOCHROME C OXIDASE SUBUNIT 1"/>
    <property type="match status" value="1"/>
</dbReference>
<evidence type="ECO:0000256" key="9">
    <source>
        <dbReference type="ARBA" id="ARBA00022982"/>
    </source>
</evidence>
<dbReference type="InterPro" id="IPR023616">
    <property type="entry name" value="Cyt_c_oxase-like_su1_dom"/>
</dbReference>
<feature type="transmembrane region" description="Helical" evidence="16">
    <location>
        <begin position="777"/>
        <end position="800"/>
    </location>
</feature>
<organism evidence="18 19">
    <name type="scientific">Phenylobacterium terrae</name>
    <dbReference type="NCBI Taxonomy" id="2665495"/>
    <lineage>
        <taxon>Bacteria</taxon>
        <taxon>Pseudomonadati</taxon>
        <taxon>Pseudomonadota</taxon>
        <taxon>Alphaproteobacteria</taxon>
        <taxon>Caulobacterales</taxon>
        <taxon>Caulobacteraceae</taxon>
        <taxon>Phenylobacterium</taxon>
    </lineage>
</organism>
<evidence type="ECO:0000256" key="2">
    <source>
        <dbReference type="ARBA" id="ARBA00009578"/>
    </source>
</evidence>
<evidence type="ECO:0000256" key="1">
    <source>
        <dbReference type="ARBA" id="ARBA00004651"/>
    </source>
</evidence>
<dbReference type="PANTHER" id="PTHR10422:SF35">
    <property type="entry name" value="CYTOCHROME BO(3) UBIQUINOL OXIDASE SUBUNIT 1"/>
    <property type="match status" value="1"/>
</dbReference>
<keyword evidence="13 16" id="KW-0472">Membrane</keyword>
<keyword evidence="3 14" id="KW-0813">Transport</keyword>
<evidence type="ECO:0000256" key="16">
    <source>
        <dbReference type="SAM" id="Phobius"/>
    </source>
</evidence>
<feature type="transmembrane region" description="Helical" evidence="16">
    <location>
        <begin position="371"/>
        <end position="394"/>
    </location>
</feature>
<accession>A0ABW4N5I7</accession>
<comment type="subcellular location">
    <subcellularLocation>
        <location evidence="1">Cell membrane</location>
        <topology evidence="1">Multi-pass membrane protein</topology>
    </subcellularLocation>
</comment>
<keyword evidence="12" id="KW-0186">Copper</keyword>
<keyword evidence="5 14" id="KW-0349">Heme</keyword>
<evidence type="ECO:0000256" key="11">
    <source>
        <dbReference type="ARBA" id="ARBA00023004"/>
    </source>
</evidence>
<feature type="transmembrane region" description="Helical" evidence="16">
    <location>
        <begin position="179"/>
        <end position="203"/>
    </location>
</feature>
<evidence type="ECO:0000256" key="15">
    <source>
        <dbReference type="SAM" id="MobiDB-lite"/>
    </source>
</evidence>
<reference evidence="19" key="1">
    <citation type="journal article" date="2019" name="Int. J. Syst. Evol. Microbiol.">
        <title>The Global Catalogue of Microorganisms (GCM) 10K type strain sequencing project: providing services to taxonomists for standard genome sequencing and annotation.</title>
        <authorList>
            <consortium name="The Broad Institute Genomics Platform"/>
            <consortium name="The Broad Institute Genome Sequencing Center for Infectious Disease"/>
            <person name="Wu L."/>
            <person name="Ma J."/>
        </authorList>
    </citation>
    <scope>NUCLEOTIDE SEQUENCE [LARGE SCALE GENOMIC DNA]</scope>
    <source>
        <strain evidence="19">DFY28</strain>
    </source>
</reference>
<evidence type="ECO:0000256" key="6">
    <source>
        <dbReference type="ARBA" id="ARBA00022660"/>
    </source>
</evidence>